<evidence type="ECO:0000313" key="1">
    <source>
        <dbReference type="EMBL" id="GBM74184.1"/>
    </source>
</evidence>
<evidence type="ECO:0000313" key="2">
    <source>
        <dbReference type="Proteomes" id="UP000499080"/>
    </source>
</evidence>
<reference evidence="1 2" key="1">
    <citation type="journal article" date="2019" name="Sci. Rep.">
        <title>Orb-weaving spider Araneus ventricosus genome elucidates the spidroin gene catalogue.</title>
        <authorList>
            <person name="Kono N."/>
            <person name="Nakamura H."/>
            <person name="Ohtoshi R."/>
            <person name="Moran D.A.P."/>
            <person name="Shinohara A."/>
            <person name="Yoshida Y."/>
            <person name="Fujiwara M."/>
            <person name="Mori M."/>
            <person name="Tomita M."/>
            <person name="Arakawa K."/>
        </authorList>
    </citation>
    <scope>NUCLEOTIDE SEQUENCE [LARGE SCALE GENOMIC DNA]</scope>
</reference>
<dbReference type="PANTHER" id="PTHR47326">
    <property type="entry name" value="TRANSPOSABLE ELEMENT TC3 TRANSPOSASE-LIKE PROTEIN"/>
    <property type="match status" value="1"/>
</dbReference>
<evidence type="ECO:0008006" key="3">
    <source>
        <dbReference type="Google" id="ProtNLM"/>
    </source>
</evidence>
<dbReference type="EMBL" id="BGPR01002481">
    <property type="protein sequence ID" value="GBM74184.1"/>
    <property type="molecule type" value="Genomic_DNA"/>
</dbReference>
<comment type="caution">
    <text evidence="1">The sequence shown here is derived from an EMBL/GenBank/DDBJ whole genome shotgun (WGS) entry which is preliminary data.</text>
</comment>
<dbReference type="PANTHER" id="PTHR47326:SF1">
    <property type="entry name" value="HTH PSQ-TYPE DOMAIN-CONTAINING PROTEIN"/>
    <property type="match status" value="1"/>
</dbReference>
<keyword evidence="2" id="KW-1185">Reference proteome</keyword>
<accession>A0A4Y2I951</accession>
<name>A0A4Y2I951_ARAVE</name>
<protein>
    <recommendedName>
        <fullName evidence="3">Tc1-like transposase DDE domain-containing protein</fullName>
    </recommendedName>
</protein>
<dbReference type="GO" id="GO:0003676">
    <property type="term" value="F:nucleic acid binding"/>
    <property type="evidence" value="ECO:0007669"/>
    <property type="project" value="InterPro"/>
</dbReference>
<organism evidence="1 2">
    <name type="scientific">Araneus ventricosus</name>
    <name type="common">Orbweaver spider</name>
    <name type="synonym">Epeira ventricosa</name>
    <dbReference type="NCBI Taxonomy" id="182803"/>
    <lineage>
        <taxon>Eukaryota</taxon>
        <taxon>Metazoa</taxon>
        <taxon>Ecdysozoa</taxon>
        <taxon>Arthropoda</taxon>
        <taxon>Chelicerata</taxon>
        <taxon>Arachnida</taxon>
        <taxon>Araneae</taxon>
        <taxon>Araneomorphae</taxon>
        <taxon>Entelegynae</taxon>
        <taxon>Araneoidea</taxon>
        <taxon>Araneidae</taxon>
        <taxon>Araneus</taxon>
    </lineage>
</organism>
<dbReference type="AlphaFoldDB" id="A0A4Y2I951"/>
<dbReference type="Proteomes" id="UP000499080">
    <property type="component" value="Unassembled WGS sequence"/>
</dbReference>
<gene>
    <name evidence="1" type="ORF">AVEN_104808_1</name>
</gene>
<dbReference type="Gene3D" id="3.30.420.10">
    <property type="entry name" value="Ribonuclease H-like superfamily/Ribonuclease H"/>
    <property type="match status" value="1"/>
</dbReference>
<dbReference type="InterPro" id="IPR036397">
    <property type="entry name" value="RNaseH_sf"/>
</dbReference>
<proteinExistence type="predicted"/>
<sequence>MIKSLPLTSFCTCPRSISPKQDGLVDLARRGRPVTWPSRSPDLNPLDFFFWGHLKSLVHETPMKSAKDLVARIVVAADKINTTPGIFERGRQSFLRRCELCNDTCSRHFENLLRVFL</sequence>